<dbReference type="Gene3D" id="1.20.1440.160">
    <property type="entry name" value="Tumor necrosis factor alpha-induced protein 8-like"/>
    <property type="match status" value="1"/>
</dbReference>
<proteinExistence type="predicted"/>
<name>A0AAN8PX76_PATCE</name>
<dbReference type="GO" id="GO:0042981">
    <property type="term" value="P:regulation of apoptotic process"/>
    <property type="evidence" value="ECO:0007669"/>
    <property type="project" value="InterPro"/>
</dbReference>
<organism evidence="1 2">
    <name type="scientific">Patella caerulea</name>
    <name type="common">Rayed Mediterranean limpet</name>
    <dbReference type="NCBI Taxonomy" id="87958"/>
    <lineage>
        <taxon>Eukaryota</taxon>
        <taxon>Metazoa</taxon>
        <taxon>Spiralia</taxon>
        <taxon>Lophotrochozoa</taxon>
        <taxon>Mollusca</taxon>
        <taxon>Gastropoda</taxon>
        <taxon>Patellogastropoda</taxon>
        <taxon>Patelloidea</taxon>
        <taxon>Patellidae</taxon>
        <taxon>Patella</taxon>
    </lineage>
</organism>
<evidence type="ECO:0008006" key="3">
    <source>
        <dbReference type="Google" id="ProtNLM"/>
    </source>
</evidence>
<reference evidence="1 2" key="1">
    <citation type="submission" date="2024-01" db="EMBL/GenBank/DDBJ databases">
        <title>The genome of the rayed Mediterranean limpet Patella caerulea (Linnaeus, 1758).</title>
        <authorList>
            <person name="Anh-Thu Weber A."/>
            <person name="Halstead-Nussloch G."/>
        </authorList>
    </citation>
    <scope>NUCLEOTIDE SEQUENCE [LARGE SCALE GENOMIC DNA]</scope>
    <source>
        <strain evidence="1">AATW-2023a</strain>
        <tissue evidence="1">Whole specimen</tissue>
    </source>
</reference>
<evidence type="ECO:0000313" key="2">
    <source>
        <dbReference type="Proteomes" id="UP001347796"/>
    </source>
</evidence>
<dbReference type="InterPro" id="IPR008477">
    <property type="entry name" value="TNFAIP8-like"/>
</dbReference>
<comment type="caution">
    <text evidence="1">The sequence shown here is derived from an EMBL/GenBank/DDBJ whole genome shotgun (WGS) entry which is preliminary data.</text>
</comment>
<dbReference type="Pfam" id="PF05527">
    <property type="entry name" value="TNFAIP8"/>
    <property type="match status" value="1"/>
</dbReference>
<dbReference type="PANTHER" id="PTHR12757:SF1">
    <property type="entry name" value="PROTEIN SALIVARY GLANDS MARRED"/>
    <property type="match status" value="1"/>
</dbReference>
<protein>
    <recommendedName>
        <fullName evidence="3">Tumor necrosis factor alpha-induced protein 8-like protein</fullName>
    </recommendedName>
</protein>
<evidence type="ECO:0000313" key="1">
    <source>
        <dbReference type="EMBL" id="KAK6188229.1"/>
    </source>
</evidence>
<gene>
    <name evidence="1" type="ORF">SNE40_004455</name>
</gene>
<sequence>MKLAQNEVTEPGAGFDSRGLGLRAQKKLLGKMSGKKMAKVFIDDTTGRVLDNTHRIIKEFTGTKKESEKTLKYLIKTVVKIGILYKNDQFNGEELKMVENFKQKFHSLAMTVVSFHEVDFTYDRNYLRKSLEECKAILQSLVARHLTEKSKNRIDIVFDFFQNPELLDSVFQTDSQYKDIMDLIVKDLNKMMDEGNL</sequence>
<dbReference type="FunFam" id="1.20.1440.160:FF:000001">
    <property type="entry name" value="Tumor necrosis factor alpha-induced protein 8-like 1"/>
    <property type="match status" value="1"/>
</dbReference>
<keyword evidence="2" id="KW-1185">Reference proteome</keyword>
<dbReference type="InterPro" id="IPR038355">
    <property type="entry name" value="TNFAIP8_sf"/>
</dbReference>
<dbReference type="GO" id="GO:0005737">
    <property type="term" value="C:cytoplasm"/>
    <property type="evidence" value="ECO:0007669"/>
    <property type="project" value="TreeGrafter"/>
</dbReference>
<accession>A0AAN8PX76</accession>
<dbReference type="Proteomes" id="UP001347796">
    <property type="component" value="Unassembled WGS sequence"/>
</dbReference>
<dbReference type="AlphaFoldDB" id="A0AAN8PX76"/>
<dbReference type="EMBL" id="JAZGQO010000003">
    <property type="protein sequence ID" value="KAK6188229.1"/>
    <property type="molecule type" value="Genomic_DNA"/>
</dbReference>
<dbReference type="PANTHER" id="PTHR12757">
    <property type="entry name" value="TUMOR NECROSIS FACTOR INDUCED PROTEIN"/>
    <property type="match status" value="1"/>
</dbReference>